<dbReference type="InterPro" id="IPR003593">
    <property type="entry name" value="AAA+_ATPase"/>
</dbReference>
<keyword evidence="8" id="KW-1185">Reference proteome</keyword>
<dbReference type="RefSeq" id="WP_173570386.1">
    <property type="nucleotide sequence ID" value="NZ_WOSY01000009.1"/>
</dbReference>
<accession>A0ABX0K6L9</accession>
<keyword evidence="2" id="KW-0547">Nucleotide-binding</keyword>
<dbReference type="InterPro" id="IPR017871">
    <property type="entry name" value="ABC_transporter-like_CS"/>
</dbReference>
<sequence length="240" mass="25814">MTLVAEDISCRRDGRLVLDDISFSLPDGTMTALLGPNGAGKTTLLRVILGLEKADGRILLNGADLSTLTRREVARRIAYVPQTNTVAFAYTVADMVAMGRLSHARFGLITPADDKDAVTGALARLNISHLADRAYTQLSGGEQQAVLIARALAQGGRTLLLDEPASALDFGQQKRLWAQLRDLAEQGYTILCTTHDPLRAREIFDVALLMRQGRLVDCGAVGSVLTDEGIDTLYASAHVP</sequence>
<dbReference type="PROSITE" id="PS50893">
    <property type="entry name" value="ABC_TRANSPORTER_2"/>
    <property type="match status" value="1"/>
</dbReference>
<dbReference type="Gene3D" id="3.40.50.300">
    <property type="entry name" value="P-loop containing nucleotide triphosphate hydrolases"/>
    <property type="match status" value="1"/>
</dbReference>
<dbReference type="PANTHER" id="PTHR42794:SF1">
    <property type="entry name" value="HEMIN IMPORT ATP-BINDING PROTEIN HMUV"/>
    <property type="match status" value="1"/>
</dbReference>
<evidence type="ECO:0000313" key="8">
    <source>
        <dbReference type="Proteomes" id="UP000631653"/>
    </source>
</evidence>
<evidence type="ECO:0000259" key="6">
    <source>
        <dbReference type="PROSITE" id="PS50893"/>
    </source>
</evidence>
<name>A0ABX0K6L9_9PROT</name>
<dbReference type="CDD" id="cd03214">
    <property type="entry name" value="ABC_Iron-Siderophores_B12_Hemin"/>
    <property type="match status" value="1"/>
</dbReference>
<feature type="domain" description="ABC transporter" evidence="6">
    <location>
        <begin position="3"/>
        <end position="237"/>
    </location>
</feature>
<comment type="caution">
    <text evidence="7">The sequence shown here is derived from an EMBL/GenBank/DDBJ whole genome shotgun (WGS) entry which is preliminary data.</text>
</comment>
<dbReference type="Pfam" id="PF00005">
    <property type="entry name" value="ABC_tran"/>
    <property type="match status" value="1"/>
</dbReference>
<dbReference type="SUPFAM" id="SSF52540">
    <property type="entry name" value="P-loop containing nucleoside triphosphate hydrolases"/>
    <property type="match status" value="1"/>
</dbReference>
<dbReference type="EMBL" id="WOSY01000009">
    <property type="protein sequence ID" value="NHN89064.1"/>
    <property type="molecule type" value="Genomic_DNA"/>
</dbReference>
<keyword evidence="1" id="KW-0813">Transport</keyword>
<evidence type="ECO:0000256" key="1">
    <source>
        <dbReference type="ARBA" id="ARBA00022448"/>
    </source>
</evidence>
<dbReference type="InterPro" id="IPR027417">
    <property type="entry name" value="P-loop_NTPase"/>
</dbReference>
<evidence type="ECO:0000256" key="5">
    <source>
        <dbReference type="ARBA" id="ARBA00037066"/>
    </source>
</evidence>
<proteinExistence type="predicted"/>
<comment type="function">
    <text evidence="5">Part of the ABC transporter complex HmuTUV involved in hemin import. Responsible for energy coupling to the transport system.</text>
</comment>
<keyword evidence="4" id="KW-1278">Translocase</keyword>
<dbReference type="PANTHER" id="PTHR42794">
    <property type="entry name" value="HEMIN IMPORT ATP-BINDING PROTEIN HMUV"/>
    <property type="match status" value="1"/>
</dbReference>
<dbReference type="SMART" id="SM00382">
    <property type="entry name" value="AAA"/>
    <property type="match status" value="1"/>
</dbReference>
<dbReference type="Proteomes" id="UP000631653">
    <property type="component" value="Unassembled WGS sequence"/>
</dbReference>
<evidence type="ECO:0000256" key="3">
    <source>
        <dbReference type="ARBA" id="ARBA00022840"/>
    </source>
</evidence>
<evidence type="ECO:0000313" key="7">
    <source>
        <dbReference type="EMBL" id="NHN89064.1"/>
    </source>
</evidence>
<gene>
    <name evidence="7" type="ORF">GOB81_10525</name>
</gene>
<reference evidence="7 8" key="1">
    <citation type="journal article" date="2020" name="Int. J. Syst. Evol. Microbiol.">
        <title>Novel acetic acid bacteria from cider fermentations: Acetobacter conturbans sp. nov. and Acetobacter fallax sp. nov.</title>
        <authorList>
            <person name="Sombolestani A.S."/>
            <person name="Cleenwerck I."/>
            <person name="Cnockaert M."/>
            <person name="Borremans W."/>
            <person name="Wieme A.D."/>
            <person name="De Vuyst L."/>
            <person name="Vandamme P."/>
        </authorList>
    </citation>
    <scope>NUCLEOTIDE SEQUENCE [LARGE SCALE GENOMIC DNA]</scope>
    <source>
        <strain evidence="7 8">LMG 1627</strain>
    </source>
</reference>
<evidence type="ECO:0000256" key="2">
    <source>
        <dbReference type="ARBA" id="ARBA00022741"/>
    </source>
</evidence>
<protein>
    <submittedName>
        <fullName evidence="7">ATP-binding cassette domain-containing protein</fullName>
    </submittedName>
</protein>
<keyword evidence="3 7" id="KW-0067">ATP-binding</keyword>
<dbReference type="InterPro" id="IPR003439">
    <property type="entry name" value="ABC_transporter-like_ATP-bd"/>
</dbReference>
<dbReference type="GO" id="GO:0005524">
    <property type="term" value="F:ATP binding"/>
    <property type="evidence" value="ECO:0007669"/>
    <property type="project" value="UniProtKB-KW"/>
</dbReference>
<organism evidence="7 8">
    <name type="scientific">Acetobacter conturbans</name>
    <dbReference type="NCBI Taxonomy" id="1737472"/>
    <lineage>
        <taxon>Bacteria</taxon>
        <taxon>Pseudomonadati</taxon>
        <taxon>Pseudomonadota</taxon>
        <taxon>Alphaproteobacteria</taxon>
        <taxon>Acetobacterales</taxon>
        <taxon>Acetobacteraceae</taxon>
        <taxon>Acetobacter</taxon>
    </lineage>
</organism>
<evidence type="ECO:0000256" key="4">
    <source>
        <dbReference type="ARBA" id="ARBA00022967"/>
    </source>
</evidence>
<dbReference type="PROSITE" id="PS00211">
    <property type="entry name" value="ABC_TRANSPORTER_1"/>
    <property type="match status" value="1"/>
</dbReference>